<proteinExistence type="predicted"/>
<sequence>MADLGFFRAWADDERMEALYSSSVLNDHTLAKLWLPALHWSTHGLRYHPDGTFVQAWPPSLLLSRDELPRRFERRGIEPVPVVIDHLLTALVQAHELVTPSELLERCNAKSKLGWFVDVAVKRPMRWGWASLWHAIAAEDDSRLSHDSPYLSLPTLASLATHVHAYALSTHEPLARVFCLGPDHVTCATKDHAFHMLCRAASRHDEASPPAQFLAAVAADELDYIAFYLVYTKRAVMQAGLIKLVVLDATADAIGDGDRTVLLLYHTISTVETALATLQARVAAVAEKALEAKRRGSAAEALALWRHAKTLQADVDQRQNALVNLLSTKHQLGAMSAQATILEGYKLAAESLRSVRASLHLSTDAVAETLADWSDVMDEQRHMDDLLTAHADYNVDEAALEMELLSLAPPSPSPVAVSTAAGQAEPVTAATPPPAPAAAPRTLEGISK</sequence>
<dbReference type="OMA" id="WRHAKTL"/>
<dbReference type="RefSeq" id="XP_008613263.1">
    <property type="nucleotide sequence ID" value="XM_008615041.1"/>
</dbReference>
<dbReference type="EMBL" id="JH767160">
    <property type="protein sequence ID" value="EQC33140.1"/>
    <property type="molecule type" value="Genomic_DNA"/>
</dbReference>
<dbReference type="InterPro" id="IPR005024">
    <property type="entry name" value="Snf7_fam"/>
</dbReference>
<evidence type="ECO:0000313" key="2">
    <source>
        <dbReference type="EMBL" id="EQC33140.1"/>
    </source>
</evidence>
<gene>
    <name evidence="2" type="ORF">SDRG_09127</name>
</gene>
<keyword evidence="3" id="KW-1185">Reference proteome</keyword>
<evidence type="ECO:0000313" key="3">
    <source>
        <dbReference type="Proteomes" id="UP000030762"/>
    </source>
</evidence>
<organism evidence="2 3">
    <name type="scientific">Saprolegnia diclina (strain VS20)</name>
    <dbReference type="NCBI Taxonomy" id="1156394"/>
    <lineage>
        <taxon>Eukaryota</taxon>
        <taxon>Sar</taxon>
        <taxon>Stramenopiles</taxon>
        <taxon>Oomycota</taxon>
        <taxon>Saprolegniomycetes</taxon>
        <taxon>Saprolegniales</taxon>
        <taxon>Saprolegniaceae</taxon>
        <taxon>Saprolegnia</taxon>
    </lineage>
</organism>
<dbReference type="GO" id="GO:0007034">
    <property type="term" value="P:vacuolar transport"/>
    <property type="evidence" value="ECO:0007669"/>
    <property type="project" value="InterPro"/>
</dbReference>
<dbReference type="AlphaFoldDB" id="T0QHI7"/>
<dbReference type="Proteomes" id="UP000030762">
    <property type="component" value="Unassembled WGS sequence"/>
</dbReference>
<dbReference type="InParanoid" id="T0QHI7"/>
<dbReference type="VEuPathDB" id="FungiDB:SDRG_09127"/>
<dbReference type="OrthoDB" id="10250120at2759"/>
<dbReference type="Pfam" id="PF03357">
    <property type="entry name" value="Snf7"/>
    <property type="match status" value="1"/>
</dbReference>
<feature type="region of interest" description="Disordered" evidence="1">
    <location>
        <begin position="411"/>
        <end position="448"/>
    </location>
</feature>
<name>T0QHI7_SAPDV</name>
<dbReference type="GeneID" id="19949854"/>
<dbReference type="STRING" id="1156394.T0QHI7"/>
<accession>T0QHI7</accession>
<dbReference type="eggNOG" id="KOG2911">
    <property type="taxonomic scope" value="Eukaryota"/>
</dbReference>
<reference evidence="2 3" key="1">
    <citation type="submission" date="2012-04" db="EMBL/GenBank/DDBJ databases">
        <title>The Genome Sequence of Saprolegnia declina VS20.</title>
        <authorList>
            <consortium name="The Broad Institute Genome Sequencing Platform"/>
            <person name="Russ C."/>
            <person name="Nusbaum C."/>
            <person name="Tyler B."/>
            <person name="van West P."/>
            <person name="Dieguez-Uribeondo J."/>
            <person name="de Bruijn I."/>
            <person name="Tripathy S."/>
            <person name="Jiang R."/>
            <person name="Young S.K."/>
            <person name="Zeng Q."/>
            <person name="Gargeya S."/>
            <person name="Fitzgerald M."/>
            <person name="Haas B."/>
            <person name="Abouelleil A."/>
            <person name="Alvarado L."/>
            <person name="Arachchi H.M."/>
            <person name="Berlin A."/>
            <person name="Chapman S.B."/>
            <person name="Goldberg J."/>
            <person name="Griggs A."/>
            <person name="Gujja S."/>
            <person name="Hansen M."/>
            <person name="Howarth C."/>
            <person name="Imamovic A."/>
            <person name="Larimer J."/>
            <person name="McCowen C."/>
            <person name="Montmayeur A."/>
            <person name="Murphy C."/>
            <person name="Neiman D."/>
            <person name="Pearson M."/>
            <person name="Priest M."/>
            <person name="Roberts A."/>
            <person name="Saif S."/>
            <person name="Shea T."/>
            <person name="Sisk P."/>
            <person name="Sykes S."/>
            <person name="Wortman J."/>
            <person name="Nusbaum C."/>
            <person name="Birren B."/>
        </authorList>
    </citation>
    <scope>NUCLEOTIDE SEQUENCE [LARGE SCALE GENOMIC DNA]</scope>
    <source>
        <strain evidence="2 3">VS20</strain>
    </source>
</reference>
<protein>
    <submittedName>
        <fullName evidence="2">Uncharacterized protein</fullName>
    </submittedName>
</protein>
<evidence type="ECO:0000256" key="1">
    <source>
        <dbReference type="SAM" id="MobiDB-lite"/>
    </source>
</evidence>